<name>A0A1V9G9L7_9BACT</name>
<dbReference type="Proteomes" id="UP000192796">
    <property type="component" value="Unassembled WGS sequence"/>
</dbReference>
<dbReference type="OrthoDB" id="9795199at2"/>
<feature type="domain" description="N-acetyltransferase" evidence="1">
    <location>
        <begin position="14"/>
        <end position="149"/>
    </location>
</feature>
<dbReference type="PANTHER" id="PTHR43610">
    <property type="entry name" value="BLL6696 PROTEIN"/>
    <property type="match status" value="1"/>
</dbReference>
<dbReference type="Pfam" id="PF13302">
    <property type="entry name" value="Acetyltransf_3"/>
    <property type="match status" value="1"/>
</dbReference>
<dbReference type="InterPro" id="IPR000182">
    <property type="entry name" value="GNAT_dom"/>
</dbReference>
<proteinExistence type="predicted"/>
<dbReference type="InterPro" id="IPR016181">
    <property type="entry name" value="Acyl_CoA_acyltransferase"/>
</dbReference>
<dbReference type="SUPFAM" id="SSF55729">
    <property type="entry name" value="Acyl-CoA N-acyltransferases (Nat)"/>
    <property type="match status" value="1"/>
</dbReference>
<dbReference type="PANTHER" id="PTHR43610:SF1">
    <property type="entry name" value="N-ACETYLTRANSFERASE DOMAIN-CONTAINING PROTEIN"/>
    <property type="match status" value="1"/>
</dbReference>
<gene>
    <name evidence="2" type="ORF">A3860_03110</name>
</gene>
<evidence type="ECO:0000313" key="2">
    <source>
        <dbReference type="EMBL" id="OQP67355.1"/>
    </source>
</evidence>
<reference evidence="2 3" key="1">
    <citation type="submission" date="2016-03" db="EMBL/GenBank/DDBJ databases">
        <title>Niastella vici sp. nov., isolated from farmland soil.</title>
        <authorList>
            <person name="Chen L."/>
            <person name="Wang D."/>
            <person name="Yang S."/>
            <person name="Wang G."/>
        </authorList>
    </citation>
    <scope>NUCLEOTIDE SEQUENCE [LARGE SCALE GENOMIC DNA]</scope>
    <source>
        <strain evidence="2 3">DJ57</strain>
    </source>
</reference>
<dbReference type="AlphaFoldDB" id="A0A1V9G9L7"/>
<dbReference type="STRING" id="1703345.A3860_03110"/>
<accession>A0A1V9G9L7</accession>
<evidence type="ECO:0000259" key="1">
    <source>
        <dbReference type="Pfam" id="PF13302"/>
    </source>
</evidence>
<keyword evidence="3" id="KW-1185">Reference proteome</keyword>
<comment type="caution">
    <text evidence="2">The sequence shown here is derived from an EMBL/GenBank/DDBJ whole genome shotgun (WGS) entry which is preliminary data.</text>
</comment>
<dbReference type="EMBL" id="LVYD01000001">
    <property type="protein sequence ID" value="OQP67355.1"/>
    <property type="molecule type" value="Genomic_DNA"/>
</dbReference>
<dbReference type="RefSeq" id="WP_081145053.1">
    <property type="nucleotide sequence ID" value="NZ_LVYD01000001.1"/>
</dbReference>
<evidence type="ECO:0000313" key="3">
    <source>
        <dbReference type="Proteomes" id="UP000192796"/>
    </source>
</evidence>
<dbReference type="GO" id="GO:0016747">
    <property type="term" value="F:acyltransferase activity, transferring groups other than amino-acyl groups"/>
    <property type="evidence" value="ECO:0007669"/>
    <property type="project" value="InterPro"/>
</dbReference>
<organism evidence="2 3">
    <name type="scientific">Niastella vici</name>
    <dbReference type="NCBI Taxonomy" id="1703345"/>
    <lineage>
        <taxon>Bacteria</taxon>
        <taxon>Pseudomonadati</taxon>
        <taxon>Bacteroidota</taxon>
        <taxon>Chitinophagia</taxon>
        <taxon>Chitinophagales</taxon>
        <taxon>Chitinophagaceae</taxon>
        <taxon>Niastella</taxon>
    </lineage>
</organism>
<sequence length="193" mass="22697">MQFDRFISGHHIDLERFTNDHISELESIVFDERIWKNLPYNPVDKTSFEEFIKDIQHKNGNEERVTYVIRNKTNNKVCGSTGFNFIDAVNQQVEVGPSWLSPIVWGTKVNIESKYLLLMQCFERQQIMRVEFRTRETNIRSQKAIEKIGGIREGILRCHRKNDDGTFRNTIVYSIIQPDWPSTKTMLEALISK</sequence>
<dbReference type="Gene3D" id="3.40.630.30">
    <property type="match status" value="1"/>
</dbReference>
<protein>
    <recommendedName>
        <fullName evidence="1">N-acetyltransferase domain-containing protein</fullName>
    </recommendedName>
</protein>